<evidence type="ECO:0000313" key="3">
    <source>
        <dbReference type="Proteomes" id="UP001176941"/>
    </source>
</evidence>
<accession>A0ABN8Z7K7</accession>
<keyword evidence="1" id="KW-0472">Membrane</keyword>
<name>A0ABN8Z7K7_RANTA</name>
<organism evidence="2 3">
    <name type="scientific">Rangifer tarandus platyrhynchus</name>
    <name type="common">Svalbard reindeer</name>
    <dbReference type="NCBI Taxonomy" id="3082113"/>
    <lineage>
        <taxon>Eukaryota</taxon>
        <taxon>Metazoa</taxon>
        <taxon>Chordata</taxon>
        <taxon>Craniata</taxon>
        <taxon>Vertebrata</taxon>
        <taxon>Euteleostomi</taxon>
        <taxon>Mammalia</taxon>
        <taxon>Eutheria</taxon>
        <taxon>Laurasiatheria</taxon>
        <taxon>Artiodactyla</taxon>
        <taxon>Ruminantia</taxon>
        <taxon>Pecora</taxon>
        <taxon>Cervidae</taxon>
        <taxon>Odocoileinae</taxon>
        <taxon>Rangifer</taxon>
    </lineage>
</organism>
<evidence type="ECO:0000256" key="1">
    <source>
        <dbReference type="SAM" id="Phobius"/>
    </source>
</evidence>
<dbReference type="Proteomes" id="UP001176941">
    <property type="component" value="Chromosome 28"/>
</dbReference>
<gene>
    <name evidence="2" type="ORF">MRATA1EN1_LOCUS17128</name>
</gene>
<feature type="transmembrane region" description="Helical" evidence="1">
    <location>
        <begin position="56"/>
        <end position="74"/>
    </location>
</feature>
<keyword evidence="1" id="KW-0812">Transmembrane</keyword>
<feature type="transmembrane region" description="Helical" evidence="1">
    <location>
        <begin position="24"/>
        <end position="44"/>
    </location>
</feature>
<evidence type="ECO:0000313" key="2">
    <source>
        <dbReference type="EMBL" id="CAI9168166.1"/>
    </source>
</evidence>
<reference evidence="2" key="1">
    <citation type="submission" date="2023-04" db="EMBL/GenBank/DDBJ databases">
        <authorList>
            <consortium name="ELIXIR-Norway"/>
        </authorList>
    </citation>
    <scope>NUCLEOTIDE SEQUENCE [LARGE SCALE GENOMIC DNA]</scope>
</reference>
<keyword evidence="1" id="KW-1133">Transmembrane helix</keyword>
<keyword evidence="3" id="KW-1185">Reference proteome</keyword>
<feature type="transmembrane region" description="Helical" evidence="1">
    <location>
        <begin position="80"/>
        <end position="98"/>
    </location>
</feature>
<protein>
    <submittedName>
        <fullName evidence="2">Uncharacterized protein</fullName>
    </submittedName>
</protein>
<sequence>MAREVPHCCFFIEDASPALFLCSFYHYLQLFYLITCFLFIVCFLSEDKLYKRINCIFSSFCVILVNIHQVTGWLDKQINTFISKVPFSCMIFLLYIYTQLRITLLYT</sequence>
<dbReference type="EMBL" id="OX459964">
    <property type="protein sequence ID" value="CAI9168166.1"/>
    <property type="molecule type" value="Genomic_DNA"/>
</dbReference>
<proteinExistence type="predicted"/>